<organism evidence="1">
    <name type="scientific">Podoviridae sp. ctsNK10</name>
    <dbReference type="NCBI Taxonomy" id="2826582"/>
    <lineage>
        <taxon>Viruses</taxon>
        <taxon>Duplodnaviria</taxon>
        <taxon>Heunggongvirae</taxon>
        <taxon>Uroviricota</taxon>
        <taxon>Caudoviricetes</taxon>
    </lineage>
</organism>
<evidence type="ECO:0000313" key="1">
    <source>
        <dbReference type="EMBL" id="DAD95243.1"/>
    </source>
</evidence>
<accession>A0A8S5NMD8</accession>
<proteinExistence type="predicted"/>
<name>A0A8S5NMD8_9CAUD</name>
<reference evidence="1" key="1">
    <citation type="journal article" date="2021" name="Proc. Natl. Acad. Sci. U.S.A.">
        <title>A Catalog of Tens of Thousands of Viruses from Human Metagenomes Reveals Hidden Associations with Chronic Diseases.</title>
        <authorList>
            <person name="Tisza M.J."/>
            <person name="Buck C.B."/>
        </authorList>
    </citation>
    <scope>NUCLEOTIDE SEQUENCE</scope>
    <source>
        <strain evidence="1">CtsNK10</strain>
    </source>
</reference>
<protein>
    <submittedName>
        <fullName evidence="1">Uncharacterized protein</fullName>
    </submittedName>
</protein>
<sequence length="59" mass="7195">MILYVFRIYYITNNNNLQHQILFFLAHTLQIPVVCKQLLDKINIYQDQYTQNSHLGYLY</sequence>
<dbReference type="EMBL" id="BK015191">
    <property type="protein sequence ID" value="DAD95243.1"/>
    <property type="molecule type" value="Genomic_DNA"/>
</dbReference>